<dbReference type="PROSITE" id="PS50110">
    <property type="entry name" value="RESPONSE_REGULATORY"/>
    <property type="match status" value="1"/>
</dbReference>
<dbReference type="EMBL" id="CP090978">
    <property type="protein sequence ID" value="UJF35486.1"/>
    <property type="molecule type" value="Genomic_DNA"/>
</dbReference>
<evidence type="ECO:0000259" key="5">
    <source>
        <dbReference type="PROSITE" id="PS01124"/>
    </source>
</evidence>
<evidence type="ECO:0000256" key="1">
    <source>
        <dbReference type="ARBA" id="ARBA00023015"/>
    </source>
</evidence>
<dbReference type="SMART" id="SM00342">
    <property type="entry name" value="HTH_ARAC"/>
    <property type="match status" value="1"/>
</dbReference>
<dbReference type="InterPro" id="IPR009057">
    <property type="entry name" value="Homeodomain-like_sf"/>
</dbReference>
<feature type="modified residue" description="4-aspartylphosphate" evidence="4">
    <location>
        <position position="39"/>
    </location>
</feature>
<dbReference type="CDD" id="cd17536">
    <property type="entry name" value="REC_YesN-like"/>
    <property type="match status" value="1"/>
</dbReference>
<dbReference type="SUPFAM" id="SSF52172">
    <property type="entry name" value="CheY-like"/>
    <property type="match status" value="1"/>
</dbReference>
<dbReference type="Pfam" id="PF00072">
    <property type="entry name" value="Response_reg"/>
    <property type="match status" value="1"/>
</dbReference>
<gene>
    <name evidence="7" type="ORF">L0M14_10500</name>
</gene>
<dbReference type="SMART" id="SM00448">
    <property type="entry name" value="REC"/>
    <property type="match status" value="1"/>
</dbReference>
<dbReference type="InterPro" id="IPR011006">
    <property type="entry name" value="CheY-like_superfamily"/>
</dbReference>
<evidence type="ECO:0000256" key="2">
    <source>
        <dbReference type="ARBA" id="ARBA00023125"/>
    </source>
</evidence>
<sequence>MRERIDWKREGFIYCGDAPDGEVALSVIERVSPDIVITDIEMPFMNGLEVSRILKKNMPSVKVVVMSGHDEFRYVREALRYGVFEYCLKPISQAELLGILRKVASQIDAERQRMMELEIMKQRAESFIQVAREKLLRELCFGTTHAIDIGKSAAELNLDLAADRYMIMIIESHLDDEYHRGNRSGILKEICSLVQCRLTESFYFQMNADTVVWLVKGNCEQELTKRAEQFIHRDVPHVEIMLSCKLYVGVGGRKSRLDKIPSSYQEAVSDLSTHFARKAEKNGKNRFTIALKEFTQIDRNKLIAFIKSGKAVDVDAFVKQFIAPFKDTDWAQSFTGYHLCLDVLLTALPFIRETNTNSQLQDELILQLETSVTEITDYGAAFTFISELLGFVITRRDRKKHKNNHDLIAKAQNYIKLNYHGQELSLHLVADYVNVSPSYFSVLFSQFTGKSFTEYVTSIRLKRAKELLETSDAKTYEIAHMVGYQDPHYFSTIFKKSTGITAREFRKFMQQEG</sequence>
<evidence type="ECO:0000313" key="8">
    <source>
        <dbReference type="Proteomes" id="UP001649230"/>
    </source>
</evidence>
<evidence type="ECO:0000313" key="7">
    <source>
        <dbReference type="EMBL" id="UJF35486.1"/>
    </source>
</evidence>
<dbReference type="PANTHER" id="PTHR43280:SF2">
    <property type="entry name" value="HTH-TYPE TRANSCRIPTIONAL REGULATOR EXSA"/>
    <property type="match status" value="1"/>
</dbReference>
<keyword evidence="1" id="KW-0805">Transcription regulation</keyword>
<name>A0ABY3SNG1_9BACL</name>
<dbReference type="PROSITE" id="PS01124">
    <property type="entry name" value="HTH_ARAC_FAMILY_2"/>
    <property type="match status" value="1"/>
</dbReference>
<dbReference type="InterPro" id="IPR041522">
    <property type="entry name" value="CdaR_GGDEF"/>
</dbReference>
<keyword evidence="4" id="KW-0597">Phosphoprotein</keyword>
<dbReference type="RefSeq" id="WP_235122052.1">
    <property type="nucleotide sequence ID" value="NZ_CP090978.1"/>
</dbReference>
<proteinExistence type="predicted"/>
<dbReference type="SUPFAM" id="SSF46689">
    <property type="entry name" value="Homeodomain-like"/>
    <property type="match status" value="2"/>
</dbReference>
<feature type="domain" description="Response regulatory" evidence="6">
    <location>
        <begin position="1"/>
        <end position="104"/>
    </location>
</feature>
<protein>
    <submittedName>
        <fullName evidence="7">Helix-turn-helix domain-containing protein</fullName>
    </submittedName>
</protein>
<evidence type="ECO:0000256" key="3">
    <source>
        <dbReference type="ARBA" id="ARBA00023163"/>
    </source>
</evidence>
<dbReference type="Proteomes" id="UP001649230">
    <property type="component" value="Chromosome"/>
</dbReference>
<keyword evidence="3" id="KW-0804">Transcription</keyword>
<evidence type="ECO:0000256" key="4">
    <source>
        <dbReference type="PROSITE-ProRule" id="PRU00169"/>
    </source>
</evidence>
<dbReference type="Pfam" id="PF17853">
    <property type="entry name" value="GGDEF_2"/>
    <property type="match status" value="1"/>
</dbReference>
<dbReference type="InterPro" id="IPR018060">
    <property type="entry name" value="HTH_AraC"/>
</dbReference>
<feature type="domain" description="HTH araC/xylS-type" evidence="5">
    <location>
        <begin position="409"/>
        <end position="508"/>
    </location>
</feature>
<keyword evidence="8" id="KW-1185">Reference proteome</keyword>
<dbReference type="Gene3D" id="1.10.10.60">
    <property type="entry name" value="Homeodomain-like"/>
    <property type="match status" value="2"/>
</dbReference>
<evidence type="ECO:0000259" key="6">
    <source>
        <dbReference type="PROSITE" id="PS50110"/>
    </source>
</evidence>
<accession>A0ABY3SNG1</accession>
<organism evidence="7 8">
    <name type="scientific">Paenibacillus hexagrammi</name>
    <dbReference type="NCBI Taxonomy" id="2908839"/>
    <lineage>
        <taxon>Bacteria</taxon>
        <taxon>Bacillati</taxon>
        <taxon>Bacillota</taxon>
        <taxon>Bacilli</taxon>
        <taxon>Bacillales</taxon>
        <taxon>Paenibacillaceae</taxon>
        <taxon>Paenibacillus</taxon>
    </lineage>
</organism>
<reference evidence="7 8" key="1">
    <citation type="journal article" date="2024" name="Int. J. Syst. Evol. Microbiol.">
        <title>Paenibacillus hexagrammi sp. nov., a novel bacterium isolated from the gut content of Hexagrammos agrammus.</title>
        <authorList>
            <person name="Jung H.K."/>
            <person name="Kim D.G."/>
            <person name="Zin H."/>
            <person name="Park J."/>
            <person name="Jung H."/>
            <person name="Kim Y.O."/>
            <person name="Kong H.J."/>
            <person name="Kim J.W."/>
            <person name="Kim Y.S."/>
        </authorList>
    </citation>
    <scope>NUCLEOTIDE SEQUENCE [LARGE SCALE GENOMIC DNA]</scope>
    <source>
        <strain evidence="7 8">YPD9-1</strain>
    </source>
</reference>
<dbReference type="Gene3D" id="3.40.50.2300">
    <property type="match status" value="1"/>
</dbReference>
<keyword evidence="2" id="KW-0238">DNA-binding</keyword>
<dbReference type="PANTHER" id="PTHR43280">
    <property type="entry name" value="ARAC-FAMILY TRANSCRIPTIONAL REGULATOR"/>
    <property type="match status" value="1"/>
</dbReference>
<dbReference type="Pfam" id="PF12833">
    <property type="entry name" value="HTH_18"/>
    <property type="match status" value="1"/>
</dbReference>
<dbReference type="InterPro" id="IPR001789">
    <property type="entry name" value="Sig_transdc_resp-reg_receiver"/>
</dbReference>